<organism evidence="2 3">
    <name type="scientific">Elysia marginata</name>
    <dbReference type="NCBI Taxonomy" id="1093978"/>
    <lineage>
        <taxon>Eukaryota</taxon>
        <taxon>Metazoa</taxon>
        <taxon>Spiralia</taxon>
        <taxon>Lophotrochozoa</taxon>
        <taxon>Mollusca</taxon>
        <taxon>Gastropoda</taxon>
        <taxon>Heterobranchia</taxon>
        <taxon>Euthyneura</taxon>
        <taxon>Panpulmonata</taxon>
        <taxon>Sacoglossa</taxon>
        <taxon>Placobranchoidea</taxon>
        <taxon>Plakobranchidae</taxon>
        <taxon>Elysia</taxon>
    </lineage>
</organism>
<dbReference type="EMBL" id="BMAT01010226">
    <property type="protein sequence ID" value="GFS22722.1"/>
    <property type="molecule type" value="Genomic_DNA"/>
</dbReference>
<evidence type="ECO:0000313" key="3">
    <source>
        <dbReference type="Proteomes" id="UP000762676"/>
    </source>
</evidence>
<reference evidence="2 3" key="1">
    <citation type="journal article" date="2021" name="Elife">
        <title>Chloroplast acquisition without the gene transfer in kleptoplastic sea slugs, Plakobranchus ocellatus.</title>
        <authorList>
            <person name="Maeda T."/>
            <person name="Takahashi S."/>
            <person name="Yoshida T."/>
            <person name="Shimamura S."/>
            <person name="Takaki Y."/>
            <person name="Nagai Y."/>
            <person name="Toyoda A."/>
            <person name="Suzuki Y."/>
            <person name="Arimoto A."/>
            <person name="Ishii H."/>
            <person name="Satoh N."/>
            <person name="Nishiyama T."/>
            <person name="Hasebe M."/>
            <person name="Maruyama T."/>
            <person name="Minagawa J."/>
            <person name="Obokata J."/>
            <person name="Shigenobu S."/>
        </authorList>
    </citation>
    <scope>NUCLEOTIDE SEQUENCE [LARGE SCALE GENOMIC DNA]</scope>
</reference>
<comment type="caution">
    <text evidence="2">The sequence shown here is derived from an EMBL/GenBank/DDBJ whole genome shotgun (WGS) entry which is preliminary data.</text>
</comment>
<name>A0AAV4JP32_9GAST</name>
<dbReference type="Proteomes" id="UP000762676">
    <property type="component" value="Unassembled WGS sequence"/>
</dbReference>
<keyword evidence="3" id="KW-1185">Reference proteome</keyword>
<sequence length="153" mass="17015">MDTPHKEAQRATNNDDCSDSEDEIPLAKLKASKTIDQGDQPLSALKGCPTGTTREQIADKVTPGICEVRHCKEEVWAACVECLVLLYYDHFMEDVTSCEDHNMKGILRNSAQESPPGERSDSDCESLLDSDADPEFHPGLCEVRRCKNNVWST</sequence>
<evidence type="ECO:0000256" key="1">
    <source>
        <dbReference type="SAM" id="MobiDB-lite"/>
    </source>
</evidence>
<feature type="compositionally biased region" description="Acidic residues" evidence="1">
    <location>
        <begin position="123"/>
        <end position="133"/>
    </location>
</feature>
<proteinExistence type="predicted"/>
<feature type="region of interest" description="Disordered" evidence="1">
    <location>
        <begin position="108"/>
        <end position="136"/>
    </location>
</feature>
<protein>
    <submittedName>
        <fullName evidence="2">Uncharacterized protein</fullName>
    </submittedName>
</protein>
<dbReference type="AlphaFoldDB" id="A0AAV4JP32"/>
<accession>A0AAV4JP32</accession>
<gene>
    <name evidence="2" type="ORF">ElyMa_005115600</name>
</gene>
<feature type="region of interest" description="Disordered" evidence="1">
    <location>
        <begin position="1"/>
        <end position="21"/>
    </location>
</feature>
<evidence type="ECO:0000313" key="2">
    <source>
        <dbReference type="EMBL" id="GFS22722.1"/>
    </source>
</evidence>